<dbReference type="Proteomes" id="UP000324832">
    <property type="component" value="Unassembled WGS sequence"/>
</dbReference>
<accession>A0A5E4PRW5</accession>
<protein>
    <submittedName>
        <fullName evidence="1">Uncharacterized protein</fullName>
    </submittedName>
</protein>
<dbReference type="EMBL" id="FZQP02000202">
    <property type="protein sequence ID" value="VVC87816.1"/>
    <property type="molecule type" value="Genomic_DNA"/>
</dbReference>
<proteinExistence type="predicted"/>
<keyword evidence="2" id="KW-1185">Reference proteome</keyword>
<dbReference type="AlphaFoldDB" id="A0A5E4PRW5"/>
<evidence type="ECO:0000313" key="1">
    <source>
        <dbReference type="EMBL" id="VVC87816.1"/>
    </source>
</evidence>
<evidence type="ECO:0000313" key="2">
    <source>
        <dbReference type="Proteomes" id="UP000324832"/>
    </source>
</evidence>
<organism evidence="1 2">
    <name type="scientific">Leptidea sinapis</name>
    <dbReference type="NCBI Taxonomy" id="189913"/>
    <lineage>
        <taxon>Eukaryota</taxon>
        <taxon>Metazoa</taxon>
        <taxon>Ecdysozoa</taxon>
        <taxon>Arthropoda</taxon>
        <taxon>Hexapoda</taxon>
        <taxon>Insecta</taxon>
        <taxon>Pterygota</taxon>
        <taxon>Neoptera</taxon>
        <taxon>Endopterygota</taxon>
        <taxon>Lepidoptera</taxon>
        <taxon>Glossata</taxon>
        <taxon>Ditrysia</taxon>
        <taxon>Papilionoidea</taxon>
        <taxon>Pieridae</taxon>
        <taxon>Dismorphiinae</taxon>
        <taxon>Leptidea</taxon>
    </lineage>
</organism>
<name>A0A5E4PRW5_9NEOP</name>
<sequence length="145" mass="16424">MEQKKVVDAVYRQKQNKGEHGNAEPSGEFSIFVRMSYGDLNTLPDISPTHLKQILIVLAVQEITNMKLRRKATLPTQLENDLAEYVLRMGEAGLTRRDIMSLAFQLRDHQLLMGSAPIGSVNACRPSGWIHQTNIFTRQTYAQLL</sequence>
<reference evidence="1 2" key="1">
    <citation type="submission" date="2017-07" db="EMBL/GenBank/DDBJ databases">
        <authorList>
            <person name="Talla V."/>
            <person name="Backstrom N."/>
        </authorList>
    </citation>
    <scope>NUCLEOTIDE SEQUENCE [LARGE SCALE GENOMIC DNA]</scope>
</reference>
<gene>
    <name evidence="1" type="ORF">LSINAPIS_LOCUS1340</name>
</gene>